<reference evidence="3 4" key="1">
    <citation type="submission" date="2018-02" db="EMBL/GenBank/DDBJ databases">
        <title>Comparative genomes isolates from brazilian mangrove.</title>
        <authorList>
            <person name="Araujo J.E."/>
            <person name="Taketani R.G."/>
            <person name="Silva M.C.P."/>
            <person name="Loureco M.V."/>
            <person name="Andreote F.D."/>
        </authorList>
    </citation>
    <scope>NUCLEOTIDE SEQUENCE [LARGE SCALE GENOMIC DNA]</scope>
    <source>
        <strain evidence="3 4">Nap-Phe MGV</strain>
    </source>
</reference>
<accession>A0A2S8GU07</accession>
<evidence type="ECO:0000313" key="4">
    <source>
        <dbReference type="Proteomes" id="UP000237819"/>
    </source>
</evidence>
<dbReference type="Proteomes" id="UP000237819">
    <property type="component" value="Unassembled WGS sequence"/>
</dbReference>
<name>A0A2S8GU07_9BACT</name>
<protein>
    <recommendedName>
        <fullName evidence="5">DUF4064 domain-containing protein</fullName>
    </recommendedName>
</protein>
<evidence type="ECO:0008006" key="5">
    <source>
        <dbReference type="Google" id="ProtNLM"/>
    </source>
</evidence>
<dbReference type="OrthoDB" id="289120at2"/>
<feature type="transmembrane region" description="Helical" evidence="2">
    <location>
        <begin position="111"/>
        <end position="132"/>
    </location>
</feature>
<dbReference type="EMBL" id="PUHZ01000003">
    <property type="protein sequence ID" value="PQO47890.1"/>
    <property type="molecule type" value="Genomic_DNA"/>
</dbReference>
<keyword evidence="2" id="KW-0472">Membrane</keyword>
<feature type="transmembrane region" description="Helical" evidence="2">
    <location>
        <begin position="37"/>
        <end position="63"/>
    </location>
</feature>
<feature type="region of interest" description="Disordered" evidence="1">
    <location>
        <begin position="1"/>
        <end position="24"/>
    </location>
</feature>
<organism evidence="3 4">
    <name type="scientific">Blastopirellula marina</name>
    <dbReference type="NCBI Taxonomy" id="124"/>
    <lineage>
        <taxon>Bacteria</taxon>
        <taxon>Pseudomonadati</taxon>
        <taxon>Planctomycetota</taxon>
        <taxon>Planctomycetia</taxon>
        <taxon>Pirellulales</taxon>
        <taxon>Pirellulaceae</taxon>
        <taxon>Blastopirellula</taxon>
    </lineage>
</organism>
<evidence type="ECO:0000256" key="1">
    <source>
        <dbReference type="SAM" id="MobiDB-lite"/>
    </source>
</evidence>
<keyword evidence="2" id="KW-1133">Transmembrane helix</keyword>
<feature type="compositionally biased region" description="Acidic residues" evidence="1">
    <location>
        <begin position="1"/>
        <end position="10"/>
    </location>
</feature>
<comment type="caution">
    <text evidence="3">The sequence shown here is derived from an EMBL/GenBank/DDBJ whole genome shotgun (WGS) entry which is preliminary data.</text>
</comment>
<feature type="transmembrane region" description="Helical" evidence="2">
    <location>
        <begin position="139"/>
        <end position="157"/>
    </location>
</feature>
<keyword evidence="2" id="KW-0812">Transmembrane</keyword>
<evidence type="ECO:0000313" key="3">
    <source>
        <dbReference type="EMBL" id="PQO47890.1"/>
    </source>
</evidence>
<dbReference type="RefSeq" id="WP_105333762.1">
    <property type="nucleotide sequence ID" value="NZ_PUHZ01000003.1"/>
</dbReference>
<dbReference type="AlphaFoldDB" id="A0A2S8GU07"/>
<feature type="transmembrane region" description="Helical" evidence="2">
    <location>
        <begin position="75"/>
        <end position="105"/>
    </location>
</feature>
<evidence type="ECO:0000256" key="2">
    <source>
        <dbReference type="SAM" id="Phobius"/>
    </source>
</evidence>
<proteinExistence type="predicted"/>
<sequence>MNDFDNDFENDPFRSPMEAPSGDSGRGLITAVAVVNYIFGGLCLSCGVCFGVLGGGVLALFLAGDGPQMDEPAKMGVGIGAAVIIGMMAVQMLVGLLVILAGYGVQNYRQWGRILTIVLAVVSALLGVFSLLQLSPIGLLQIGYAVFALVVMLNPHYTKEFQ</sequence>
<gene>
    <name evidence="3" type="ORF">C5Y93_02300</name>
</gene>